<reference evidence="1" key="1">
    <citation type="submission" date="2018-05" db="EMBL/GenBank/DDBJ databases">
        <authorList>
            <person name="Lanie J.A."/>
            <person name="Ng W.-L."/>
            <person name="Kazmierczak K.M."/>
            <person name="Andrzejewski T.M."/>
            <person name="Davidsen T.M."/>
            <person name="Wayne K.J."/>
            <person name="Tettelin H."/>
            <person name="Glass J.I."/>
            <person name="Rusch D."/>
            <person name="Podicherti R."/>
            <person name="Tsui H.-C.T."/>
            <person name="Winkler M.E."/>
        </authorList>
    </citation>
    <scope>NUCLEOTIDE SEQUENCE</scope>
</reference>
<protein>
    <submittedName>
        <fullName evidence="1">Uncharacterized protein</fullName>
    </submittedName>
</protein>
<evidence type="ECO:0000313" key="1">
    <source>
        <dbReference type="EMBL" id="SVE55128.1"/>
    </source>
</evidence>
<name>A0A383EG90_9ZZZZ</name>
<dbReference type="EMBL" id="UINC01225175">
    <property type="protein sequence ID" value="SVE55128.1"/>
    <property type="molecule type" value="Genomic_DNA"/>
</dbReference>
<gene>
    <name evidence="1" type="ORF">METZ01_LOCUS507982</name>
</gene>
<sequence>MNSNGSDEAILGYFLQSNGTCHLNIVIIMVNGSEK</sequence>
<accession>A0A383EG90</accession>
<proteinExistence type="predicted"/>
<organism evidence="1">
    <name type="scientific">marine metagenome</name>
    <dbReference type="NCBI Taxonomy" id="408172"/>
    <lineage>
        <taxon>unclassified sequences</taxon>
        <taxon>metagenomes</taxon>
        <taxon>ecological metagenomes</taxon>
    </lineage>
</organism>
<dbReference type="AlphaFoldDB" id="A0A383EG90"/>